<dbReference type="EMBL" id="OC918043">
    <property type="protein sequence ID" value="CAD7648571.1"/>
    <property type="molecule type" value="Genomic_DNA"/>
</dbReference>
<dbReference type="Pfam" id="PF15044">
    <property type="entry name" value="CLU_N"/>
    <property type="match status" value="1"/>
</dbReference>
<comment type="function">
    <text evidence="2">mRNA-binding protein involved in proper cytoplasmic distribution of mitochondria.</text>
</comment>
<dbReference type="EMBL" id="CAJPVJ010003218">
    <property type="protein sequence ID" value="CAG2167316.1"/>
    <property type="molecule type" value="Genomic_DNA"/>
</dbReference>
<dbReference type="SMART" id="SM00028">
    <property type="entry name" value="TPR"/>
    <property type="match status" value="3"/>
</dbReference>
<dbReference type="Pfam" id="PF12807">
    <property type="entry name" value="eIF3_p135"/>
    <property type="match status" value="1"/>
</dbReference>
<keyword evidence="2" id="KW-0694">RNA-binding</keyword>
<dbReference type="InterPro" id="IPR007967">
    <property type="entry name" value="GSKIP_dom"/>
</dbReference>
<dbReference type="Pfam" id="PF13236">
    <property type="entry name" value="CLU"/>
    <property type="match status" value="1"/>
</dbReference>
<dbReference type="HAMAP" id="MF_03013">
    <property type="entry name" value="CLU"/>
    <property type="match status" value="1"/>
</dbReference>
<dbReference type="PANTHER" id="PTHR12601:SF6">
    <property type="entry name" value="CLUSTERED MITOCHONDRIA PROTEIN HOMOLOG"/>
    <property type="match status" value="1"/>
</dbReference>
<feature type="compositionally biased region" description="Basic and acidic residues" evidence="3">
    <location>
        <begin position="669"/>
        <end position="680"/>
    </location>
</feature>
<protein>
    <recommendedName>
        <fullName evidence="2">Clustered mitochondria protein homolog</fullName>
    </recommendedName>
</protein>
<feature type="domain" description="Clu" evidence="4">
    <location>
        <begin position="326"/>
        <end position="568"/>
    </location>
</feature>
<dbReference type="SUPFAM" id="SSF103107">
    <property type="entry name" value="Hypothetical protein c14orf129, hspc210"/>
    <property type="match status" value="1"/>
</dbReference>
<feature type="region of interest" description="Disordered" evidence="3">
    <location>
        <begin position="1"/>
        <end position="24"/>
    </location>
</feature>
<dbReference type="OrthoDB" id="1414216at2759"/>
<dbReference type="InterPro" id="IPR023231">
    <property type="entry name" value="GSKIP_dom_sf"/>
</dbReference>
<dbReference type="Gene3D" id="3.30.2280.10">
    <property type="entry name" value="Hypothetical protein (hspc210)"/>
    <property type="match status" value="1"/>
</dbReference>
<dbReference type="GO" id="GO:0048312">
    <property type="term" value="P:intracellular distribution of mitochondria"/>
    <property type="evidence" value="ECO:0007669"/>
    <property type="project" value="TreeGrafter"/>
</dbReference>
<feature type="region of interest" description="Disordered" evidence="3">
    <location>
        <begin position="661"/>
        <end position="680"/>
    </location>
</feature>
<keyword evidence="1 2" id="KW-0963">Cytoplasm</keyword>
<evidence type="ECO:0000256" key="1">
    <source>
        <dbReference type="ARBA" id="ARBA00022490"/>
    </source>
</evidence>
<evidence type="ECO:0000256" key="3">
    <source>
        <dbReference type="SAM" id="MobiDB-lite"/>
    </source>
</evidence>
<dbReference type="CDD" id="cd15466">
    <property type="entry name" value="CLU-central"/>
    <property type="match status" value="1"/>
</dbReference>
<dbReference type="Pfam" id="PF13424">
    <property type="entry name" value="TPR_12"/>
    <property type="match status" value="1"/>
</dbReference>
<dbReference type="SUPFAM" id="SSF48452">
    <property type="entry name" value="TPR-like"/>
    <property type="match status" value="2"/>
</dbReference>
<evidence type="ECO:0000259" key="4">
    <source>
        <dbReference type="PROSITE" id="PS51823"/>
    </source>
</evidence>
<reference evidence="5" key="1">
    <citation type="submission" date="2020-11" db="EMBL/GenBank/DDBJ databases">
        <authorList>
            <person name="Tran Van P."/>
        </authorList>
    </citation>
    <scope>NUCLEOTIDE SEQUENCE</scope>
</reference>
<accession>A0A7R9QK55</accession>
<sequence length="1330" mass="151084">MTLEDNETNDHMSATADDEPDKCEASGAATDQEFIFIHDTGFNVLIQCPAIDAFEVQVSAMELVQEIHHLLMDREDTCHRTCFSLQLDGMTLDNFTELKNIAGLKEGSVIRVVEEPYTVREARIHLRHVRDLLKSLDPSDAYNGIDLNSLSFVNIISQSDISDKKRVLRADSVDCTPPEYILPGSRDRQLLPLQPQSKEQKGPIALKVLTSSGWNPPPGTRKLHGDLMYLYVITLEDKRYHVTSSTRGFYVNESTEEEFNPKPANPKVVYHSLIDLLNQISPTFKRNFASIQRKRHQRHPFERVATPYQMYSWTAPHLEHTIDSIRAEDAFSSKLGYEEHIPGQTRDWNEELQTTRELKRKTLPERLLRERAIFKVHSDFVAAASRGAVAVIDGNVIAINPGEETKMQMFIWNNIFFSLGFDVRDHYKELGGDAAAFAAPTNDLQGVKAYSAIDIEGLYTLGTAVIDYKGYRVTAQSIIPGILEREQEQSVVYGSVDFGKTVVSHSKYLELLNKAAQVLKILPHKVVTDGGQEVEICSSVECKGIIGNDGRHYILDLLRTFPPDPNFLIVDDLELSPEVRALGFPRHHKHKLCCLRQELVDSFFESRYLMFIKLAAFHLQQKGLRNLKEQEMKYKAIESNDNNDIEMIDSESKDNINEEYKENQNPLHDTNDNKSEEETENYKKIVESFTSGEKSDIDSTKEIVRKAAQSVGSLKDNEFDIRFNPDVFSPGVKHLDSTEESLKKQTQLVKDAAEFLLSAQIPAFIRDSLEHTTTPFDGLTLTEALHSRGINMRYLGKIAELLVAHKPLEYLHSIVVSELICRSVKHIFTNYIQGIEMMSLSSAISHFLNCFLSSCQTIPQPSTTDELQFRQSRRKNKRKTRQNLISSQDNNDWVNLSPKSFWSSLRNELDSYYGWTLTPDSIDSCVETFNLQKISILRLFCIRTGIQLLLREYHFDHKTRITFTDEDVLNMFPVVKHIHPRASDAYNFYSTGQRKIQDGYLKEGYELISEALNLLNNVYGAMHSEIAQCLRMLARLNYIMGDHSEAIAFQQKAVLMSEKVNGIDHPYTITEYTHLALYCFASSQVSTSLKFLYRARYLLTLICGENHPEMAILDVSTVLLCYVSIESSANHLSNIGLILHAVGEYDLSLRFLENALKLNLRYFGSKSLKVAVSYHLVARTQSCMGDFRGALQYEKETFSIYRQQLGEEHDKTKESSECLRHLTQQAVVLQKKMNEIYKGNSTAVIPPIQIQPPSVSSVLDMLNIINGILFVQLSPQEVESFKGEFANSNSKDISDVSPKKSAQTNGFASESDFVKENNEINKQSVITTEG</sequence>
<dbReference type="FunFam" id="3.30.2280.10:FF:000002">
    <property type="entry name" value="Clustered mitochondria protein homolog"/>
    <property type="match status" value="1"/>
</dbReference>
<dbReference type="InterPro" id="IPR027523">
    <property type="entry name" value="CLU_prot"/>
</dbReference>
<evidence type="ECO:0000256" key="2">
    <source>
        <dbReference type="HAMAP-Rule" id="MF_03013"/>
    </source>
</evidence>
<evidence type="ECO:0000313" key="6">
    <source>
        <dbReference type="Proteomes" id="UP000728032"/>
    </source>
</evidence>
<gene>
    <name evidence="5" type="ORF">ONB1V03_LOCUS6823</name>
</gene>
<dbReference type="GO" id="GO:0005737">
    <property type="term" value="C:cytoplasm"/>
    <property type="evidence" value="ECO:0007669"/>
    <property type="project" value="UniProtKB-SubCell"/>
</dbReference>
<dbReference type="InterPro" id="IPR019734">
    <property type="entry name" value="TPR_rpt"/>
</dbReference>
<dbReference type="FunFam" id="1.25.40.10:FF:000099">
    <property type="entry name" value="Clustered mitochondria protein homolog"/>
    <property type="match status" value="1"/>
</dbReference>
<evidence type="ECO:0000313" key="5">
    <source>
        <dbReference type="EMBL" id="CAD7648571.1"/>
    </source>
</evidence>
<proteinExistence type="inferred from homology"/>
<dbReference type="InterPro" id="IPR025697">
    <property type="entry name" value="CLU_dom"/>
</dbReference>
<dbReference type="PANTHER" id="PTHR12601">
    <property type="entry name" value="EUKARYOTIC TRANSLATION INITIATION FACTOR 3 SUBUNIT EIF-3"/>
    <property type="match status" value="1"/>
</dbReference>
<dbReference type="Proteomes" id="UP000728032">
    <property type="component" value="Unassembled WGS sequence"/>
</dbReference>
<dbReference type="Pfam" id="PF05303">
    <property type="entry name" value="GSKIP_dom"/>
    <property type="match status" value="1"/>
</dbReference>
<name>A0A7R9QK55_9ACAR</name>
<dbReference type="PROSITE" id="PS51823">
    <property type="entry name" value="CLU"/>
    <property type="match status" value="1"/>
</dbReference>
<dbReference type="InterPro" id="IPR011990">
    <property type="entry name" value="TPR-like_helical_dom_sf"/>
</dbReference>
<dbReference type="InterPro" id="IPR033646">
    <property type="entry name" value="CLU-central"/>
</dbReference>
<feature type="region of interest" description="Disordered" evidence="3">
    <location>
        <begin position="1287"/>
        <end position="1313"/>
    </location>
</feature>
<comment type="similarity">
    <text evidence="2">Belongs to the CLU family.</text>
</comment>
<dbReference type="InterPro" id="IPR028275">
    <property type="entry name" value="CLU_N"/>
</dbReference>
<dbReference type="Pfam" id="PF13374">
    <property type="entry name" value="TPR_10"/>
    <property type="match status" value="1"/>
</dbReference>
<dbReference type="Gene3D" id="1.25.40.10">
    <property type="entry name" value="Tetratricopeptide repeat domain"/>
    <property type="match status" value="2"/>
</dbReference>
<organism evidence="5">
    <name type="scientific">Oppiella nova</name>
    <dbReference type="NCBI Taxonomy" id="334625"/>
    <lineage>
        <taxon>Eukaryota</taxon>
        <taxon>Metazoa</taxon>
        <taxon>Ecdysozoa</taxon>
        <taxon>Arthropoda</taxon>
        <taxon>Chelicerata</taxon>
        <taxon>Arachnida</taxon>
        <taxon>Acari</taxon>
        <taxon>Acariformes</taxon>
        <taxon>Sarcoptiformes</taxon>
        <taxon>Oribatida</taxon>
        <taxon>Brachypylina</taxon>
        <taxon>Oppioidea</taxon>
        <taxon>Oppiidae</taxon>
        <taxon>Oppiella</taxon>
    </lineage>
</organism>
<comment type="subcellular location">
    <subcellularLocation>
        <location evidence="2">Cytoplasm</location>
    </subcellularLocation>
</comment>
<dbReference type="GO" id="GO:0003729">
    <property type="term" value="F:mRNA binding"/>
    <property type="evidence" value="ECO:0007669"/>
    <property type="project" value="TreeGrafter"/>
</dbReference>
<keyword evidence="6" id="KW-1185">Reference proteome</keyword>
<dbReference type="GO" id="GO:0007005">
    <property type="term" value="P:mitochondrion organization"/>
    <property type="evidence" value="ECO:0007669"/>
    <property type="project" value="UniProtKB-UniRule"/>
</dbReference>